<keyword evidence="10" id="KW-0282">Flagellum</keyword>
<keyword evidence="10" id="KW-0969">Cilium</keyword>
<feature type="domain" description="Flagellar hook protein FlgE D2" evidence="8">
    <location>
        <begin position="167"/>
        <end position="277"/>
    </location>
</feature>
<comment type="subcellular location">
    <subcellularLocation>
        <location evidence="1 5">Bacterial flagellum basal body</location>
    </subcellularLocation>
</comment>
<dbReference type="Gene3D" id="2.60.98.20">
    <property type="entry name" value="Flagellar hook protein FlgE"/>
    <property type="match status" value="1"/>
</dbReference>
<evidence type="ECO:0000259" key="9">
    <source>
        <dbReference type="Pfam" id="PF22692"/>
    </source>
</evidence>
<evidence type="ECO:0000259" key="7">
    <source>
        <dbReference type="Pfam" id="PF06429"/>
    </source>
</evidence>
<keyword evidence="10" id="KW-0966">Cell projection</keyword>
<proteinExistence type="inferred from homology"/>
<dbReference type="InterPro" id="IPR011491">
    <property type="entry name" value="FlgE_D2"/>
</dbReference>
<organism evidence="10 11">
    <name type="scientific">Dyella acidisoli</name>
    <dbReference type="NCBI Taxonomy" id="1867834"/>
    <lineage>
        <taxon>Bacteria</taxon>
        <taxon>Pseudomonadati</taxon>
        <taxon>Pseudomonadota</taxon>
        <taxon>Gammaproteobacteria</taxon>
        <taxon>Lysobacterales</taxon>
        <taxon>Rhodanobacteraceae</taxon>
        <taxon>Dyella</taxon>
    </lineage>
</organism>
<dbReference type="SUPFAM" id="SSF117143">
    <property type="entry name" value="Flagellar hook protein flgE"/>
    <property type="match status" value="1"/>
</dbReference>
<dbReference type="InterPro" id="IPR037058">
    <property type="entry name" value="Falgellar_hook_FlgE_sf"/>
</dbReference>
<dbReference type="InterPro" id="IPR020013">
    <property type="entry name" value="Flagellar_FlgE/F/G"/>
</dbReference>
<comment type="function">
    <text evidence="5">A flexible structure which links the flagellar filament to the drive apparatus in the basal body.</text>
</comment>
<sequence length="399" mass="41290">MTSGIMQALYNSVSGLFGFSQSLDTISNNISNMNTPGFRGSDSFFENVLDDDGTKIAGTGADTSQGQIEQTSTSTDVAIQGEGLFILKDPQGNLYYTRSGQFDFNASGQLEDSVNKYLVQGYSPTGSFGNIDISSLKTLPAVATTTVNMVGNIFSTSSTSSSPDTISNITVYDALGTAHTLTMTLTVASSSTTPTTSGSSTWNVAITDSSGATLGSGQVTFDQTGAPEAGANQVTMTANLGGKSQSIAFNFGTPGSLSGATGISGEPTSLAAKVQDGHGVIGISSESFDTNGVLQLTYADGSTHAGPQLALASFPDEGSMTEIQGNLYLPPQTQTAQIGRPGTDIFGKIDGSSLEMSNVDLTKELADMIVLQRGYQASSRVMTVSSDMLQQLYDSTRGS</sequence>
<dbReference type="Pfam" id="PF07559">
    <property type="entry name" value="FlgE_D2"/>
    <property type="match status" value="1"/>
</dbReference>
<dbReference type="Pfam" id="PF00460">
    <property type="entry name" value="Flg_bb_rod"/>
    <property type="match status" value="1"/>
</dbReference>
<dbReference type="InterPro" id="IPR037925">
    <property type="entry name" value="FlgE/F/G-like"/>
</dbReference>
<evidence type="ECO:0000259" key="8">
    <source>
        <dbReference type="Pfam" id="PF07559"/>
    </source>
</evidence>
<dbReference type="PROSITE" id="PS00588">
    <property type="entry name" value="FLAGELLA_BB_ROD"/>
    <property type="match status" value="1"/>
</dbReference>
<evidence type="ECO:0000256" key="1">
    <source>
        <dbReference type="ARBA" id="ARBA00004117"/>
    </source>
</evidence>
<accession>A0ABQ5XQH0</accession>
<dbReference type="InterPro" id="IPR053967">
    <property type="entry name" value="LlgE_F_G-like_D1"/>
</dbReference>
<keyword evidence="11" id="KW-1185">Reference proteome</keyword>
<name>A0ABQ5XQH0_9GAMM</name>
<evidence type="ECO:0000313" key="10">
    <source>
        <dbReference type="EMBL" id="GLQ92745.1"/>
    </source>
</evidence>
<dbReference type="Proteomes" id="UP001156670">
    <property type="component" value="Unassembled WGS sequence"/>
</dbReference>
<feature type="domain" description="Flagellar basal-body/hook protein C-terminal" evidence="7">
    <location>
        <begin position="353"/>
        <end position="392"/>
    </location>
</feature>
<gene>
    <name evidence="10" type="primary">flgE_2</name>
    <name evidence="10" type="ORF">GCM10007901_16960</name>
</gene>
<dbReference type="RefSeq" id="WP_284320487.1">
    <property type="nucleotide sequence ID" value="NZ_BSOB01000011.1"/>
</dbReference>
<evidence type="ECO:0000256" key="3">
    <source>
        <dbReference type="ARBA" id="ARBA00019015"/>
    </source>
</evidence>
<evidence type="ECO:0000256" key="5">
    <source>
        <dbReference type="RuleBase" id="RU362116"/>
    </source>
</evidence>
<dbReference type="EMBL" id="BSOB01000011">
    <property type="protein sequence ID" value="GLQ92745.1"/>
    <property type="molecule type" value="Genomic_DNA"/>
</dbReference>
<protein>
    <recommendedName>
        <fullName evidence="3 5">Flagellar hook protein FlgE</fullName>
    </recommendedName>
</protein>
<keyword evidence="4 5" id="KW-0975">Bacterial flagellum</keyword>
<dbReference type="PANTHER" id="PTHR30435">
    <property type="entry name" value="FLAGELLAR PROTEIN"/>
    <property type="match status" value="1"/>
</dbReference>
<reference evidence="11" key="1">
    <citation type="journal article" date="2019" name="Int. J. Syst. Evol. Microbiol.">
        <title>The Global Catalogue of Microorganisms (GCM) 10K type strain sequencing project: providing services to taxonomists for standard genome sequencing and annotation.</title>
        <authorList>
            <consortium name="The Broad Institute Genomics Platform"/>
            <consortium name="The Broad Institute Genome Sequencing Center for Infectious Disease"/>
            <person name="Wu L."/>
            <person name="Ma J."/>
        </authorList>
    </citation>
    <scope>NUCLEOTIDE SEQUENCE [LARGE SCALE GENOMIC DNA]</scope>
    <source>
        <strain evidence="11">NBRC 111980</strain>
    </source>
</reference>
<dbReference type="NCBIfam" id="TIGR03506">
    <property type="entry name" value="FlgEFG_subfam"/>
    <property type="match status" value="1"/>
</dbReference>
<dbReference type="InterPro" id="IPR010930">
    <property type="entry name" value="Flg_bb/hook_C_dom"/>
</dbReference>
<feature type="domain" description="Flagellar basal body rod protein N-terminal" evidence="6">
    <location>
        <begin position="9"/>
        <end position="39"/>
    </location>
</feature>
<feature type="domain" description="Flagellar hook protein FlgE/F/G-like D1" evidence="9">
    <location>
        <begin position="78"/>
        <end position="153"/>
    </location>
</feature>
<evidence type="ECO:0000259" key="6">
    <source>
        <dbReference type="Pfam" id="PF00460"/>
    </source>
</evidence>
<dbReference type="InterPro" id="IPR001444">
    <property type="entry name" value="Flag_bb_rod_N"/>
</dbReference>
<evidence type="ECO:0000256" key="2">
    <source>
        <dbReference type="ARBA" id="ARBA00009677"/>
    </source>
</evidence>
<dbReference type="Pfam" id="PF22692">
    <property type="entry name" value="LlgE_F_G_D1"/>
    <property type="match status" value="1"/>
</dbReference>
<dbReference type="Pfam" id="PF06429">
    <property type="entry name" value="Flg_bbr_C"/>
    <property type="match status" value="1"/>
</dbReference>
<evidence type="ECO:0000313" key="11">
    <source>
        <dbReference type="Proteomes" id="UP001156670"/>
    </source>
</evidence>
<dbReference type="PANTHER" id="PTHR30435:SF1">
    <property type="entry name" value="FLAGELLAR HOOK PROTEIN FLGE"/>
    <property type="match status" value="1"/>
</dbReference>
<comment type="caution">
    <text evidence="10">The sequence shown here is derived from an EMBL/GenBank/DDBJ whole genome shotgun (WGS) entry which is preliminary data.</text>
</comment>
<evidence type="ECO:0000256" key="4">
    <source>
        <dbReference type="ARBA" id="ARBA00023143"/>
    </source>
</evidence>
<comment type="similarity">
    <text evidence="2 5">Belongs to the flagella basal body rod proteins family.</text>
</comment>
<dbReference type="InterPro" id="IPR019776">
    <property type="entry name" value="Flagellar_basal_body_rod_CS"/>
</dbReference>